<comment type="caution">
    <text evidence="1">The sequence shown here is derived from an EMBL/GenBank/DDBJ whole genome shotgun (WGS) entry which is preliminary data.</text>
</comment>
<evidence type="ECO:0000313" key="1">
    <source>
        <dbReference type="EMBL" id="KAJ8683720.1"/>
    </source>
</evidence>
<proteinExistence type="predicted"/>
<feature type="non-terminal residue" evidence="1">
    <location>
        <position position="1"/>
    </location>
</feature>
<sequence length="397" mass="45004">DGNSCDTASTASAEDMQIVSGYMDRSESSESNNQLNKQDSYGVPLLSPLSREEVAEPKVQKLPHPVPRSKLCSMCGQMFENMCNLKRHEMKHTNKDSQKNSHTSTSTMKRFNRKNKTVPDTEIQHDHPYSTTSNENSDYLPAVLEDYETVVDQQGQQQQQQQQPTDYNRQDTETTNAATEVPTIKSARFSCAHCSKTFSHKGNLNLHVMKHTNAKPYSCSQCVFESSFRGNLNRHMKLHTGNYPYFCKICAKGCTDNWSLKTHTRSHNARHNGGKPYPCSLCDRSFGSRGDLGRHSKRHGEGKAFACLLCPKRFLCEVHLKRHEQTHVNPNRDPTGEIVQSQEEWPRISDGSSDHLPTVLNSHHSGTHRHPQQQQVDDHEGAEIVQDIRSFNEFPSP</sequence>
<accession>A0ACC2PJV9</accession>
<organism evidence="1 2">
    <name type="scientific">Eretmocerus hayati</name>
    <dbReference type="NCBI Taxonomy" id="131215"/>
    <lineage>
        <taxon>Eukaryota</taxon>
        <taxon>Metazoa</taxon>
        <taxon>Ecdysozoa</taxon>
        <taxon>Arthropoda</taxon>
        <taxon>Hexapoda</taxon>
        <taxon>Insecta</taxon>
        <taxon>Pterygota</taxon>
        <taxon>Neoptera</taxon>
        <taxon>Endopterygota</taxon>
        <taxon>Hymenoptera</taxon>
        <taxon>Apocrita</taxon>
        <taxon>Proctotrupomorpha</taxon>
        <taxon>Chalcidoidea</taxon>
        <taxon>Aphelinidae</taxon>
        <taxon>Aphelininae</taxon>
        <taxon>Eretmocerus</taxon>
    </lineage>
</organism>
<feature type="non-terminal residue" evidence="1">
    <location>
        <position position="397"/>
    </location>
</feature>
<name>A0ACC2PJV9_9HYME</name>
<dbReference type="Proteomes" id="UP001239111">
    <property type="component" value="Chromosome 1"/>
</dbReference>
<protein>
    <submittedName>
        <fullName evidence="1">Uncharacterized protein</fullName>
    </submittedName>
</protein>
<dbReference type="EMBL" id="CM056741">
    <property type="protein sequence ID" value="KAJ8683720.1"/>
    <property type="molecule type" value="Genomic_DNA"/>
</dbReference>
<evidence type="ECO:0000313" key="2">
    <source>
        <dbReference type="Proteomes" id="UP001239111"/>
    </source>
</evidence>
<reference evidence="1" key="1">
    <citation type="submission" date="2023-04" db="EMBL/GenBank/DDBJ databases">
        <title>A chromosome-level genome assembly of the parasitoid wasp Eretmocerus hayati.</title>
        <authorList>
            <person name="Zhong Y."/>
            <person name="Liu S."/>
            <person name="Liu Y."/>
        </authorList>
    </citation>
    <scope>NUCLEOTIDE SEQUENCE</scope>
    <source>
        <strain evidence="1">ZJU_SS_LIU_2023</strain>
    </source>
</reference>
<gene>
    <name evidence="1" type="ORF">QAD02_019512</name>
</gene>
<keyword evidence="2" id="KW-1185">Reference proteome</keyword>